<dbReference type="RefSeq" id="WP_069717566.1">
    <property type="nucleotide sequence ID" value="NZ_MJEH01000029.1"/>
</dbReference>
<dbReference type="InterPro" id="IPR017853">
    <property type="entry name" value="GH"/>
</dbReference>
<dbReference type="EMBL" id="MJEH01000029">
    <property type="protein sequence ID" value="OEH92417.1"/>
    <property type="molecule type" value="Genomic_DNA"/>
</dbReference>
<reference evidence="6 7" key="1">
    <citation type="submission" date="2016-08" db="EMBL/GenBank/DDBJ databases">
        <title>Genome of Bacillus solimangrovi GH2-4.</title>
        <authorList>
            <person name="Lim S."/>
            <person name="Kim B.-C."/>
        </authorList>
    </citation>
    <scope>NUCLEOTIDE SEQUENCE [LARGE SCALE GENOMIC DNA]</scope>
    <source>
        <strain evidence="6 7">GH2-4</strain>
    </source>
</reference>
<sequence>MFKKISMVTLALLFSLVLVLEGSASANKTALGYLSSGSLEDYIEYVDRSNGAITTVAPNSFDISPDGNLVVDRLTTEFVEAMHNRGVTVTPFISNHWNRELGKLALANSDKLTDDLVSYVKQYNLDGVNVDMENMTPDDRDAFTEFVKMLSEKMPEGKEVSVAVAANPKGSTVGWHGSYDYSEIAKYSDYLMIMSYDESYDGSEAGPVASLSFVEDSILFALNEGIPASKIVIGLPYYGRMWIQGDAEVANANGDGITLKKIDEFISKYGGSSTYVDTYDSVRSTFEITSEDGQVKLYNWTDPLPVGKYEVWHESPDSLKEKIELTHVYDLKGVGIWSLGQETTNVWENFDYWLTGGVYKDVDLNHWASESIGEMKEKGWMSGRTETLFAPEEALKRSETAAVLTRAWELELFGQYNSPFTDVSESYWAREPIEIARQNGIITGRKEDKFAPEAVVTREEMAVILSRIISGDNLSISNAQNFKDVSDTRWSADAIQIMSAAGIFGGFEDGTFRPENPVTRAQMATLLDRISYYVE</sequence>
<dbReference type="Proteomes" id="UP000095209">
    <property type="component" value="Unassembled WGS sequence"/>
</dbReference>
<keyword evidence="2" id="KW-0378">Hydrolase</keyword>
<evidence type="ECO:0008006" key="8">
    <source>
        <dbReference type="Google" id="ProtNLM"/>
    </source>
</evidence>
<evidence type="ECO:0000256" key="2">
    <source>
        <dbReference type="ARBA" id="ARBA00023295"/>
    </source>
</evidence>
<dbReference type="SUPFAM" id="SSF51445">
    <property type="entry name" value="(Trans)glycosidases"/>
    <property type="match status" value="1"/>
</dbReference>
<evidence type="ECO:0000259" key="5">
    <source>
        <dbReference type="PROSITE" id="PS51910"/>
    </source>
</evidence>
<comment type="caution">
    <text evidence="6">The sequence shown here is derived from an EMBL/GenBank/DDBJ whole genome shotgun (WGS) entry which is preliminary data.</text>
</comment>
<feature type="domain" description="SLH" evidence="4">
    <location>
        <begin position="416"/>
        <end position="477"/>
    </location>
</feature>
<dbReference type="InterPro" id="IPR029070">
    <property type="entry name" value="Chitinase_insertion_sf"/>
</dbReference>
<dbReference type="OrthoDB" id="9775889at2"/>
<keyword evidence="2" id="KW-0326">Glycosidase</keyword>
<dbReference type="PROSITE" id="PS51910">
    <property type="entry name" value="GH18_2"/>
    <property type="match status" value="1"/>
</dbReference>
<dbReference type="PROSITE" id="PS51272">
    <property type="entry name" value="SLH"/>
    <property type="match status" value="3"/>
</dbReference>
<organism evidence="6 7">
    <name type="scientific">Bacillus solimangrovi</name>
    <dbReference type="NCBI Taxonomy" id="1305675"/>
    <lineage>
        <taxon>Bacteria</taxon>
        <taxon>Bacillati</taxon>
        <taxon>Bacillota</taxon>
        <taxon>Bacilli</taxon>
        <taxon>Bacillales</taxon>
        <taxon>Bacillaceae</taxon>
        <taxon>Bacillus</taxon>
    </lineage>
</organism>
<dbReference type="InterPro" id="IPR001119">
    <property type="entry name" value="SLH_dom"/>
</dbReference>
<feature type="domain" description="GH18" evidence="5">
    <location>
        <begin position="28"/>
        <end position="357"/>
    </location>
</feature>
<dbReference type="Pfam" id="PF00395">
    <property type="entry name" value="SLH"/>
    <property type="match status" value="3"/>
</dbReference>
<accession>A0A1E5LE99</accession>
<evidence type="ECO:0000256" key="3">
    <source>
        <dbReference type="SAM" id="SignalP"/>
    </source>
</evidence>
<dbReference type="STRING" id="1305675.BFG57_16035"/>
<name>A0A1E5LE99_9BACI</name>
<keyword evidence="7" id="KW-1185">Reference proteome</keyword>
<evidence type="ECO:0000259" key="4">
    <source>
        <dbReference type="PROSITE" id="PS51272"/>
    </source>
</evidence>
<feature type="chain" id="PRO_5038397137" description="Glycoside hydrolase" evidence="3">
    <location>
        <begin position="27"/>
        <end position="535"/>
    </location>
</feature>
<dbReference type="Pfam" id="PF00704">
    <property type="entry name" value="Glyco_hydro_18"/>
    <property type="match status" value="1"/>
</dbReference>
<evidence type="ECO:0000313" key="7">
    <source>
        <dbReference type="Proteomes" id="UP000095209"/>
    </source>
</evidence>
<gene>
    <name evidence="6" type="ORF">BFG57_16035</name>
</gene>
<dbReference type="PANTHER" id="PTHR46066:SF2">
    <property type="entry name" value="CHITINASE DOMAIN-CONTAINING PROTEIN 1"/>
    <property type="match status" value="1"/>
</dbReference>
<dbReference type="GO" id="GO:0008061">
    <property type="term" value="F:chitin binding"/>
    <property type="evidence" value="ECO:0007669"/>
    <property type="project" value="InterPro"/>
</dbReference>
<dbReference type="AlphaFoldDB" id="A0A1E5LE99"/>
<dbReference type="InterPro" id="IPR011583">
    <property type="entry name" value="Chitinase_II/V-like_cat"/>
</dbReference>
<dbReference type="InterPro" id="IPR001223">
    <property type="entry name" value="Glyco_hydro18_cat"/>
</dbReference>
<evidence type="ECO:0000313" key="6">
    <source>
        <dbReference type="EMBL" id="OEH92417.1"/>
    </source>
</evidence>
<dbReference type="Gene3D" id="3.10.50.10">
    <property type="match status" value="1"/>
</dbReference>
<evidence type="ECO:0000256" key="1">
    <source>
        <dbReference type="ARBA" id="ARBA00022729"/>
    </source>
</evidence>
<protein>
    <recommendedName>
        <fullName evidence="8">Glycoside hydrolase</fullName>
    </recommendedName>
</protein>
<feature type="domain" description="SLH" evidence="4">
    <location>
        <begin position="478"/>
        <end position="535"/>
    </location>
</feature>
<dbReference type="Gene3D" id="3.20.20.80">
    <property type="entry name" value="Glycosidases"/>
    <property type="match status" value="1"/>
</dbReference>
<dbReference type="SMART" id="SM00636">
    <property type="entry name" value="Glyco_18"/>
    <property type="match status" value="1"/>
</dbReference>
<proteinExistence type="predicted"/>
<keyword evidence="1 3" id="KW-0732">Signal</keyword>
<dbReference type="GO" id="GO:0005975">
    <property type="term" value="P:carbohydrate metabolic process"/>
    <property type="evidence" value="ECO:0007669"/>
    <property type="project" value="InterPro"/>
</dbReference>
<dbReference type="PANTHER" id="PTHR46066">
    <property type="entry name" value="CHITINASE DOMAIN-CONTAINING PROTEIN 1 FAMILY MEMBER"/>
    <property type="match status" value="1"/>
</dbReference>
<feature type="domain" description="SLH" evidence="4">
    <location>
        <begin position="355"/>
        <end position="415"/>
    </location>
</feature>
<feature type="signal peptide" evidence="3">
    <location>
        <begin position="1"/>
        <end position="26"/>
    </location>
</feature>